<reference evidence="3 4" key="1">
    <citation type="journal article" date="2018" name="Sci. Rep.">
        <title>Genomic signatures of local adaptation to the degree of environmental predictability in rotifers.</title>
        <authorList>
            <person name="Franch-Gras L."/>
            <person name="Hahn C."/>
            <person name="Garcia-Roger E.M."/>
            <person name="Carmona M.J."/>
            <person name="Serra M."/>
            <person name="Gomez A."/>
        </authorList>
    </citation>
    <scope>NUCLEOTIDE SEQUENCE [LARGE SCALE GENOMIC DNA]</scope>
    <source>
        <strain evidence="3">HYR1</strain>
    </source>
</reference>
<dbReference type="Proteomes" id="UP000276133">
    <property type="component" value="Unassembled WGS sequence"/>
</dbReference>
<protein>
    <submittedName>
        <fullName evidence="3">Motile sperm domain-containing 2</fullName>
    </submittedName>
</protein>
<dbReference type="CDD" id="cd00170">
    <property type="entry name" value="SEC14"/>
    <property type="match status" value="1"/>
</dbReference>
<dbReference type="Gene3D" id="3.40.525.10">
    <property type="entry name" value="CRAL-TRIO lipid binding domain"/>
    <property type="match status" value="1"/>
</dbReference>
<dbReference type="PROSITE" id="PS50191">
    <property type="entry name" value="CRAL_TRIO"/>
    <property type="match status" value="1"/>
</dbReference>
<evidence type="ECO:0000259" key="2">
    <source>
        <dbReference type="PROSITE" id="PS50191"/>
    </source>
</evidence>
<keyword evidence="1" id="KW-0812">Transmembrane</keyword>
<feature type="transmembrane region" description="Helical" evidence="1">
    <location>
        <begin position="178"/>
        <end position="199"/>
    </location>
</feature>
<organism evidence="3 4">
    <name type="scientific">Brachionus plicatilis</name>
    <name type="common">Marine rotifer</name>
    <name type="synonym">Brachionus muelleri</name>
    <dbReference type="NCBI Taxonomy" id="10195"/>
    <lineage>
        <taxon>Eukaryota</taxon>
        <taxon>Metazoa</taxon>
        <taxon>Spiralia</taxon>
        <taxon>Gnathifera</taxon>
        <taxon>Rotifera</taxon>
        <taxon>Eurotatoria</taxon>
        <taxon>Monogononta</taxon>
        <taxon>Pseudotrocha</taxon>
        <taxon>Ploima</taxon>
        <taxon>Brachionidae</taxon>
        <taxon>Brachionus</taxon>
    </lineage>
</organism>
<evidence type="ECO:0000256" key="1">
    <source>
        <dbReference type="SAM" id="Phobius"/>
    </source>
</evidence>
<dbReference type="InterPro" id="IPR036865">
    <property type="entry name" value="CRAL-TRIO_dom_sf"/>
</dbReference>
<dbReference type="AlphaFoldDB" id="A0A3M7SJU4"/>
<dbReference type="GO" id="GO:0140284">
    <property type="term" value="C:endoplasmic reticulum-endosome membrane contact site"/>
    <property type="evidence" value="ECO:0007669"/>
    <property type="project" value="TreeGrafter"/>
</dbReference>
<comment type="caution">
    <text evidence="3">The sequence shown here is derived from an EMBL/GenBank/DDBJ whole genome shotgun (WGS) entry which is preliminary data.</text>
</comment>
<dbReference type="GO" id="GO:0012505">
    <property type="term" value="C:endomembrane system"/>
    <property type="evidence" value="ECO:0007669"/>
    <property type="project" value="TreeGrafter"/>
</dbReference>
<dbReference type="InterPro" id="IPR053012">
    <property type="entry name" value="ER-organelle_contact"/>
</dbReference>
<dbReference type="Pfam" id="PF00650">
    <property type="entry name" value="CRAL_TRIO"/>
    <property type="match status" value="1"/>
</dbReference>
<dbReference type="SUPFAM" id="SSF52087">
    <property type="entry name" value="CRAL/TRIO domain"/>
    <property type="match status" value="1"/>
</dbReference>
<keyword evidence="1" id="KW-0472">Membrane</keyword>
<dbReference type="InterPro" id="IPR001251">
    <property type="entry name" value="CRAL-TRIO_dom"/>
</dbReference>
<keyword evidence="4" id="KW-1185">Reference proteome</keyword>
<dbReference type="PANTHER" id="PTHR46384:SF1">
    <property type="entry name" value="MOTILE SPERM DOMAIN-CONTAINING PROTEIN 2"/>
    <property type="match status" value="1"/>
</dbReference>
<dbReference type="STRING" id="10195.A0A3M7SJU4"/>
<dbReference type="SMART" id="SM00516">
    <property type="entry name" value="SEC14"/>
    <property type="match status" value="1"/>
</dbReference>
<dbReference type="EMBL" id="REGN01001250">
    <property type="protein sequence ID" value="RNA36026.1"/>
    <property type="molecule type" value="Genomic_DNA"/>
</dbReference>
<accession>A0A3M7SJU4</accession>
<dbReference type="OrthoDB" id="75724at2759"/>
<gene>
    <name evidence="3" type="ORF">BpHYR1_044137</name>
</gene>
<keyword evidence="1" id="KW-1133">Transmembrane helix</keyword>
<feature type="domain" description="CRAL-TRIO" evidence="2">
    <location>
        <begin position="87"/>
        <end position="243"/>
    </location>
</feature>
<proteinExistence type="predicted"/>
<dbReference type="PANTHER" id="PTHR46384">
    <property type="entry name" value="MOTILE SPERM DOMAIN-CONTAINING PROTEIN 2"/>
    <property type="match status" value="1"/>
</dbReference>
<evidence type="ECO:0000313" key="4">
    <source>
        <dbReference type="Proteomes" id="UP000276133"/>
    </source>
</evidence>
<evidence type="ECO:0000313" key="3">
    <source>
        <dbReference type="EMBL" id="RNA36026.1"/>
    </source>
</evidence>
<sequence>MEIKNPHASEELLLKIQGNFLEKYESKINSEAYHPKDVERIRQNTKWLLAFYKHAFANPDRAVDLIDEVLTWRKEFGANDFLTPGKLPFSESILEIGALFKRNKDKNGLTILNFRTKTHRKGGYPHEELCKFVAYFFEKEYKFSLDEPIVLLFDMTDSGLSNTDLDFAKFLISCLKTYYPGLIHYLIVFNMPFILNAVWKIIKALLPAKAVELVQFTDKQSIKKFIDDDNLFTHMGGKDAYVYSSKDIDY</sequence>
<name>A0A3M7SJU4_BRAPC</name>